<dbReference type="Proteomes" id="UP001595685">
    <property type="component" value="Unassembled WGS sequence"/>
</dbReference>
<evidence type="ECO:0000256" key="4">
    <source>
        <dbReference type="ARBA" id="ARBA00022989"/>
    </source>
</evidence>
<dbReference type="PROSITE" id="PS50928">
    <property type="entry name" value="ABC_TM1"/>
    <property type="match status" value="1"/>
</dbReference>
<keyword evidence="9" id="KW-1185">Reference proteome</keyword>
<comment type="caution">
    <text evidence="8">The sequence shown here is derived from an EMBL/GenBank/DDBJ whole genome shotgun (WGS) entry which is preliminary data.</text>
</comment>
<evidence type="ECO:0000256" key="6">
    <source>
        <dbReference type="RuleBase" id="RU363032"/>
    </source>
</evidence>
<feature type="transmembrane region" description="Helical" evidence="6">
    <location>
        <begin position="66"/>
        <end position="85"/>
    </location>
</feature>
<evidence type="ECO:0000256" key="3">
    <source>
        <dbReference type="ARBA" id="ARBA00022692"/>
    </source>
</evidence>
<evidence type="ECO:0000259" key="7">
    <source>
        <dbReference type="PROSITE" id="PS50928"/>
    </source>
</evidence>
<dbReference type="EMBL" id="JBHRWW010000018">
    <property type="protein sequence ID" value="MFC3690205.1"/>
    <property type="molecule type" value="Genomic_DNA"/>
</dbReference>
<feature type="transmembrane region" description="Helical" evidence="6">
    <location>
        <begin position="148"/>
        <end position="175"/>
    </location>
</feature>
<dbReference type="InterPro" id="IPR000515">
    <property type="entry name" value="MetI-like"/>
</dbReference>
<accession>A0ABV7WL05</accession>
<dbReference type="PANTHER" id="PTHR30177:SF33">
    <property type="entry name" value="POSSIBLE OSMOPROTECTANT (GLYCINE BETAINE_CARNITINE_CHOLINE_L-PROLINE) TRANSPORT INTEGRAL MEMBRANE PROTEIN ABC TRANSPORTER PROZ"/>
    <property type="match status" value="1"/>
</dbReference>
<evidence type="ECO:0000256" key="5">
    <source>
        <dbReference type="ARBA" id="ARBA00023136"/>
    </source>
</evidence>
<evidence type="ECO:0000313" key="8">
    <source>
        <dbReference type="EMBL" id="MFC3690205.1"/>
    </source>
</evidence>
<evidence type="ECO:0000256" key="1">
    <source>
        <dbReference type="ARBA" id="ARBA00004141"/>
    </source>
</evidence>
<keyword evidence="2 6" id="KW-0813">Transport</keyword>
<feature type="transmembrane region" description="Helical" evidence="6">
    <location>
        <begin position="91"/>
        <end position="112"/>
    </location>
</feature>
<dbReference type="PANTHER" id="PTHR30177">
    <property type="entry name" value="GLYCINE BETAINE/L-PROLINE TRANSPORT SYSTEM PERMEASE PROTEIN PROW"/>
    <property type="match status" value="1"/>
</dbReference>
<dbReference type="SUPFAM" id="SSF161098">
    <property type="entry name" value="MetI-like"/>
    <property type="match status" value="1"/>
</dbReference>
<keyword evidence="4 6" id="KW-1133">Transmembrane helix</keyword>
<keyword evidence="5 6" id="KW-0472">Membrane</keyword>
<reference evidence="9" key="1">
    <citation type="journal article" date="2019" name="Int. J. Syst. Evol. Microbiol.">
        <title>The Global Catalogue of Microorganisms (GCM) 10K type strain sequencing project: providing services to taxonomists for standard genome sequencing and annotation.</title>
        <authorList>
            <consortium name="The Broad Institute Genomics Platform"/>
            <consortium name="The Broad Institute Genome Sequencing Center for Infectious Disease"/>
            <person name="Wu L."/>
            <person name="Ma J."/>
        </authorList>
    </citation>
    <scope>NUCLEOTIDE SEQUENCE [LARGE SCALE GENOMIC DNA]</scope>
    <source>
        <strain evidence="9">NCAIM B.02333</strain>
    </source>
</reference>
<evidence type="ECO:0000313" key="9">
    <source>
        <dbReference type="Proteomes" id="UP001595685"/>
    </source>
</evidence>
<dbReference type="RefSeq" id="WP_340295583.1">
    <property type="nucleotide sequence ID" value="NZ_JBBEOI010000264.1"/>
</dbReference>
<dbReference type="Pfam" id="PF00528">
    <property type="entry name" value="BPD_transp_1"/>
    <property type="match status" value="1"/>
</dbReference>
<feature type="transmembrane region" description="Helical" evidence="6">
    <location>
        <begin position="33"/>
        <end position="54"/>
    </location>
</feature>
<dbReference type="InterPro" id="IPR051204">
    <property type="entry name" value="ABC_transp_perm/SBD"/>
</dbReference>
<dbReference type="InterPro" id="IPR035906">
    <property type="entry name" value="MetI-like_sf"/>
</dbReference>
<dbReference type="CDD" id="cd06261">
    <property type="entry name" value="TM_PBP2"/>
    <property type="match status" value="1"/>
</dbReference>
<feature type="domain" description="ABC transmembrane type-1" evidence="7">
    <location>
        <begin position="29"/>
        <end position="217"/>
    </location>
</feature>
<gene>
    <name evidence="8" type="ORF">ACFOLH_17805</name>
</gene>
<dbReference type="Gene3D" id="1.10.3720.10">
    <property type="entry name" value="MetI-like"/>
    <property type="match status" value="1"/>
</dbReference>
<organism evidence="8 9">
    <name type="scientific">Aquipuribacter hungaricus</name>
    <dbReference type="NCBI Taxonomy" id="545624"/>
    <lineage>
        <taxon>Bacteria</taxon>
        <taxon>Bacillati</taxon>
        <taxon>Actinomycetota</taxon>
        <taxon>Actinomycetes</taxon>
        <taxon>Micrococcales</taxon>
        <taxon>Intrasporangiaceae</taxon>
        <taxon>Aquipuribacter</taxon>
    </lineage>
</organism>
<comment type="subcellular location">
    <subcellularLocation>
        <location evidence="6">Cell membrane</location>
        <topology evidence="6">Multi-pass membrane protein</topology>
    </subcellularLocation>
    <subcellularLocation>
        <location evidence="1">Membrane</location>
        <topology evidence="1">Multi-pass membrane protein</topology>
    </subcellularLocation>
</comment>
<keyword evidence="3 6" id="KW-0812">Transmembrane</keyword>
<proteinExistence type="inferred from homology"/>
<evidence type="ECO:0000256" key="2">
    <source>
        <dbReference type="ARBA" id="ARBA00022448"/>
    </source>
</evidence>
<feature type="transmembrane region" description="Helical" evidence="6">
    <location>
        <begin position="195"/>
        <end position="216"/>
    </location>
</feature>
<comment type="similarity">
    <text evidence="6">Belongs to the binding-protein-dependent transport system permease family.</text>
</comment>
<protein>
    <submittedName>
        <fullName evidence="8">ABC transporter permease</fullName>
    </submittedName>
</protein>
<sequence length="250" mass="25143">MSGSVVGGAAAWLADPARWSGEAGIPARLWEHVWVSGVSVLVAAAVALPVALVLGHLGRGGALASAVANLGRAVPTLAVLVILVLSPAPFGIANVVTCTVVALVLFAIPPILTNAYAGIRAVDADLVEAARGMGLTGPQVLFRVELPLAVPLVVAGLRIATAQVIATATIAAFVAGPGLGRFISAGFGNQDTPQLIGGAFLVATFAVLVEVAFQVLQRRLTPSRSSRTGLVEDVGAAAVDTRQPGLTGSL</sequence>
<name>A0ABV7WL05_9MICO</name>